<dbReference type="SMART" id="SM01117">
    <property type="entry name" value="Cyt-b5"/>
    <property type="match status" value="1"/>
</dbReference>
<feature type="compositionally biased region" description="Gly residues" evidence="5">
    <location>
        <begin position="12"/>
        <end position="21"/>
    </location>
</feature>
<accession>A0A176WNW7</accession>
<dbReference type="GO" id="GO:0046872">
    <property type="term" value="F:metal ion binding"/>
    <property type="evidence" value="ECO:0007669"/>
    <property type="project" value="UniProtKB-UniRule"/>
</dbReference>
<evidence type="ECO:0000259" key="6">
    <source>
        <dbReference type="PROSITE" id="PS50255"/>
    </source>
</evidence>
<keyword evidence="8" id="KW-1185">Reference proteome</keyword>
<dbReference type="PROSITE" id="PS00191">
    <property type="entry name" value="CYTOCHROME_B5_1"/>
    <property type="match status" value="1"/>
</dbReference>
<dbReference type="AlphaFoldDB" id="A0A176WNW7"/>
<keyword evidence="2 4" id="KW-0479">Metal-binding</keyword>
<reference evidence="7" key="1">
    <citation type="submission" date="2016-03" db="EMBL/GenBank/DDBJ databases">
        <title>Mechanisms controlling the formation of the plant cell surface in tip-growing cells are functionally conserved among land plants.</title>
        <authorList>
            <person name="Honkanen S."/>
            <person name="Jones V.A."/>
            <person name="Morieri G."/>
            <person name="Champion C."/>
            <person name="Hetherington A.J."/>
            <person name="Kelly S."/>
            <person name="Saint-Marcoux D."/>
            <person name="Proust H."/>
            <person name="Prescott H."/>
            <person name="Dolan L."/>
        </authorList>
    </citation>
    <scope>NUCLEOTIDE SEQUENCE [LARGE SCALE GENOMIC DNA]</scope>
    <source>
        <tissue evidence="7">Whole gametophyte</tissue>
    </source>
</reference>
<feature type="compositionally biased region" description="Basic residues" evidence="5">
    <location>
        <begin position="1"/>
        <end position="11"/>
    </location>
</feature>
<dbReference type="Gene3D" id="3.10.120.10">
    <property type="entry name" value="Cytochrome b5-like heme/steroid binding domain"/>
    <property type="match status" value="1"/>
</dbReference>
<sequence>MCRGSIRRRSGGVRGGGGSCGQGLHFVEEKERKKEEETKKSEREREADGKSDGKRSQGPGRHGVGSAPCLGTRNKSVVAASEPRNGVWEVEDSDGAILCGCGPDSVSRTTVVVLCCPLSALSARVSDCASPLLFPGFAPLGNNSDVGMSDADDDSSSSVSRTADHFGSSLRISPPPLSIPNPIANYFAVTAAYFPSSSMEDTTMGLGNTSTISATSLPLTPAVRPPPADANPAPAKDVFAAPPPPASTAAQVEVQKAKPQARNKVPLEKGYSQMVWLRLMQTEPDLAGLKGQSRRRLISMDEIKKHKSPEEAWTVLRGRVYNISPYLKFHPGGEDMLMKAAGKDSTALFSILYHIMDMMLKNISVC</sequence>
<dbReference type="SUPFAM" id="SSF55856">
    <property type="entry name" value="Cytochrome b5-like heme/steroid binding domain"/>
    <property type="match status" value="1"/>
</dbReference>
<dbReference type="PANTHER" id="PTHR46237:SF1">
    <property type="entry name" value="CYTOCHROME B5 REDUCTASE 4"/>
    <property type="match status" value="1"/>
</dbReference>
<proteinExistence type="inferred from homology"/>
<feature type="region of interest" description="Disordered" evidence="5">
    <location>
        <begin position="1"/>
        <end position="74"/>
    </location>
</feature>
<evidence type="ECO:0000256" key="2">
    <source>
        <dbReference type="ARBA" id="ARBA00022723"/>
    </source>
</evidence>
<organism evidence="7 8">
    <name type="scientific">Marchantia polymorpha subsp. ruderalis</name>
    <dbReference type="NCBI Taxonomy" id="1480154"/>
    <lineage>
        <taxon>Eukaryota</taxon>
        <taxon>Viridiplantae</taxon>
        <taxon>Streptophyta</taxon>
        <taxon>Embryophyta</taxon>
        <taxon>Marchantiophyta</taxon>
        <taxon>Marchantiopsida</taxon>
        <taxon>Marchantiidae</taxon>
        <taxon>Marchantiales</taxon>
        <taxon>Marchantiaceae</taxon>
        <taxon>Marchantia</taxon>
    </lineage>
</organism>
<keyword evidence="1 4" id="KW-0349">Heme</keyword>
<dbReference type="GO" id="GO:0004128">
    <property type="term" value="F:cytochrome-b5 reductase activity, acting on NAD(P)H"/>
    <property type="evidence" value="ECO:0007669"/>
    <property type="project" value="TreeGrafter"/>
</dbReference>
<dbReference type="PROSITE" id="PS50255">
    <property type="entry name" value="CYTOCHROME_B5_2"/>
    <property type="match status" value="1"/>
</dbReference>
<feature type="domain" description="Cytochrome b5 heme-binding" evidence="6">
    <location>
        <begin position="295"/>
        <end position="354"/>
    </location>
</feature>
<feature type="compositionally biased region" description="Basic and acidic residues" evidence="5">
    <location>
        <begin position="26"/>
        <end position="55"/>
    </location>
</feature>
<name>A0A176WNW7_MARPO</name>
<dbReference type="InterPro" id="IPR018506">
    <property type="entry name" value="Cyt_B5_heme-BS"/>
</dbReference>
<evidence type="ECO:0000256" key="1">
    <source>
        <dbReference type="ARBA" id="ARBA00022617"/>
    </source>
</evidence>
<comment type="similarity">
    <text evidence="4">Belongs to the cytochrome b5 family.</text>
</comment>
<keyword evidence="3 4" id="KW-0408">Iron</keyword>
<evidence type="ECO:0000256" key="3">
    <source>
        <dbReference type="ARBA" id="ARBA00023004"/>
    </source>
</evidence>
<protein>
    <recommendedName>
        <fullName evidence="6">Cytochrome b5 heme-binding domain-containing protein</fullName>
    </recommendedName>
</protein>
<dbReference type="PANTHER" id="PTHR46237">
    <property type="entry name" value="CYTOCHROME B5 REDUCTASE 4 FAMILY MEMBER"/>
    <property type="match status" value="1"/>
</dbReference>
<dbReference type="Pfam" id="PF00173">
    <property type="entry name" value="Cyt-b5"/>
    <property type="match status" value="1"/>
</dbReference>
<dbReference type="InterPro" id="IPR001199">
    <property type="entry name" value="Cyt_B5-like_heme/steroid-bd"/>
</dbReference>
<feature type="region of interest" description="Disordered" evidence="5">
    <location>
        <begin position="145"/>
        <end position="171"/>
    </location>
</feature>
<dbReference type="GO" id="GO:0020037">
    <property type="term" value="F:heme binding"/>
    <property type="evidence" value="ECO:0007669"/>
    <property type="project" value="UniProtKB-UniRule"/>
</dbReference>
<dbReference type="EMBL" id="LVLJ01000465">
    <property type="protein sequence ID" value="OAE33972.1"/>
    <property type="molecule type" value="Genomic_DNA"/>
</dbReference>
<evidence type="ECO:0000313" key="8">
    <source>
        <dbReference type="Proteomes" id="UP000077202"/>
    </source>
</evidence>
<evidence type="ECO:0000256" key="5">
    <source>
        <dbReference type="SAM" id="MobiDB-lite"/>
    </source>
</evidence>
<dbReference type="InterPro" id="IPR036400">
    <property type="entry name" value="Cyt_B5-like_heme/steroid_sf"/>
</dbReference>
<evidence type="ECO:0000256" key="4">
    <source>
        <dbReference type="RuleBase" id="RU362121"/>
    </source>
</evidence>
<dbReference type="Proteomes" id="UP000077202">
    <property type="component" value="Unassembled WGS sequence"/>
</dbReference>
<gene>
    <name evidence="7" type="ORF">AXG93_3005s1180</name>
</gene>
<dbReference type="GO" id="GO:0005737">
    <property type="term" value="C:cytoplasm"/>
    <property type="evidence" value="ECO:0007669"/>
    <property type="project" value="TreeGrafter"/>
</dbReference>
<evidence type="ECO:0000313" key="7">
    <source>
        <dbReference type="EMBL" id="OAE33972.1"/>
    </source>
</evidence>
<dbReference type="InterPro" id="IPR051872">
    <property type="entry name" value="Cytochrome_b5/Flavoprotein_Rdt"/>
</dbReference>
<comment type="caution">
    <text evidence="7">The sequence shown here is derived from an EMBL/GenBank/DDBJ whole genome shotgun (WGS) entry which is preliminary data.</text>
</comment>